<feature type="compositionally biased region" description="Basic and acidic residues" evidence="5">
    <location>
        <begin position="114"/>
        <end position="128"/>
    </location>
</feature>
<feature type="region of interest" description="Disordered" evidence="5">
    <location>
        <begin position="106"/>
        <end position="128"/>
    </location>
</feature>
<evidence type="ECO:0000313" key="8">
    <source>
        <dbReference type="Proteomes" id="UP000235786"/>
    </source>
</evidence>
<feature type="transmembrane region" description="Helical" evidence="6">
    <location>
        <begin position="53"/>
        <end position="72"/>
    </location>
</feature>
<proteinExistence type="predicted"/>
<dbReference type="OrthoDB" id="6133115at2759"/>
<evidence type="ECO:0000256" key="3">
    <source>
        <dbReference type="ARBA" id="ARBA00022989"/>
    </source>
</evidence>
<keyword evidence="2 6" id="KW-0812">Transmembrane</keyword>
<evidence type="ECO:0008006" key="9">
    <source>
        <dbReference type="Google" id="ProtNLM"/>
    </source>
</evidence>
<sequence length="128" mass="14075">MNGTTTSIYVNLMIASLDRGQVISAGNALFWTCAFIEVYAAPIALDRAKGAKIFIWFCVGGAFVLTIVVWLVKETKALMNELHAGLSLEQIDFLWATEEYKANNQEAETIEGLEAEKAVDTRPSKTEA</sequence>
<organism evidence="7 8">
    <name type="scientific">Hyaloscypha variabilis (strain UAMH 11265 / GT02V1 / F)</name>
    <name type="common">Meliniomyces variabilis</name>
    <dbReference type="NCBI Taxonomy" id="1149755"/>
    <lineage>
        <taxon>Eukaryota</taxon>
        <taxon>Fungi</taxon>
        <taxon>Dikarya</taxon>
        <taxon>Ascomycota</taxon>
        <taxon>Pezizomycotina</taxon>
        <taxon>Leotiomycetes</taxon>
        <taxon>Helotiales</taxon>
        <taxon>Hyaloscyphaceae</taxon>
        <taxon>Hyaloscypha</taxon>
        <taxon>Hyaloscypha variabilis</taxon>
    </lineage>
</organism>
<reference evidence="7 8" key="1">
    <citation type="submission" date="2016-04" db="EMBL/GenBank/DDBJ databases">
        <title>A degradative enzymes factory behind the ericoid mycorrhizal symbiosis.</title>
        <authorList>
            <consortium name="DOE Joint Genome Institute"/>
            <person name="Martino E."/>
            <person name="Morin E."/>
            <person name="Grelet G."/>
            <person name="Kuo A."/>
            <person name="Kohler A."/>
            <person name="Daghino S."/>
            <person name="Barry K."/>
            <person name="Choi C."/>
            <person name="Cichocki N."/>
            <person name="Clum A."/>
            <person name="Copeland A."/>
            <person name="Hainaut M."/>
            <person name="Haridas S."/>
            <person name="Labutti K."/>
            <person name="Lindquist E."/>
            <person name="Lipzen A."/>
            <person name="Khouja H.-R."/>
            <person name="Murat C."/>
            <person name="Ohm R."/>
            <person name="Olson A."/>
            <person name="Spatafora J."/>
            <person name="Veneault-Fourrey C."/>
            <person name="Henrissat B."/>
            <person name="Grigoriev I."/>
            <person name="Martin F."/>
            <person name="Perotto S."/>
        </authorList>
    </citation>
    <scope>NUCLEOTIDE SEQUENCE [LARGE SCALE GENOMIC DNA]</scope>
    <source>
        <strain evidence="7 8">F</strain>
    </source>
</reference>
<keyword evidence="3 6" id="KW-1133">Transmembrane helix</keyword>
<gene>
    <name evidence="7" type="ORF">L207DRAFT_638672</name>
</gene>
<name>A0A2J6R6H4_HYAVF</name>
<keyword evidence="8" id="KW-1185">Reference proteome</keyword>
<protein>
    <recommendedName>
        <fullName evidence="9">Major facilitator superfamily (MFS) profile domain-containing protein</fullName>
    </recommendedName>
</protein>
<dbReference type="GO" id="GO:0016020">
    <property type="term" value="C:membrane"/>
    <property type="evidence" value="ECO:0007669"/>
    <property type="project" value="UniProtKB-SubCell"/>
</dbReference>
<comment type="subcellular location">
    <subcellularLocation>
        <location evidence="1">Membrane</location>
    </subcellularLocation>
</comment>
<evidence type="ECO:0000256" key="6">
    <source>
        <dbReference type="SAM" id="Phobius"/>
    </source>
</evidence>
<evidence type="ECO:0000256" key="1">
    <source>
        <dbReference type="ARBA" id="ARBA00004370"/>
    </source>
</evidence>
<dbReference type="Proteomes" id="UP000235786">
    <property type="component" value="Unassembled WGS sequence"/>
</dbReference>
<accession>A0A2J6R6H4</accession>
<dbReference type="InterPro" id="IPR036259">
    <property type="entry name" value="MFS_trans_sf"/>
</dbReference>
<feature type="transmembrane region" description="Helical" evidence="6">
    <location>
        <begin position="20"/>
        <end position="41"/>
    </location>
</feature>
<evidence type="ECO:0000313" key="7">
    <source>
        <dbReference type="EMBL" id="PMD34118.1"/>
    </source>
</evidence>
<dbReference type="InterPro" id="IPR005828">
    <property type="entry name" value="MFS_sugar_transport-like"/>
</dbReference>
<evidence type="ECO:0000256" key="4">
    <source>
        <dbReference type="ARBA" id="ARBA00023136"/>
    </source>
</evidence>
<dbReference type="GO" id="GO:0022857">
    <property type="term" value="F:transmembrane transporter activity"/>
    <property type="evidence" value="ECO:0007669"/>
    <property type="project" value="InterPro"/>
</dbReference>
<evidence type="ECO:0000256" key="2">
    <source>
        <dbReference type="ARBA" id="ARBA00022692"/>
    </source>
</evidence>
<keyword evidence="4 6" id="KW-0472">Membrane</keyword>
<dbReference type="EMBL" id="KZ613954">
    <property type="protein sequence ID" value="PMD34118.1"/>
    <property type="molecule type" value="Genomic_DNA"/>
</dbReference>
<evidence type="ECO:0000256" key="5">
    <source>
        <dbReference type="SAM" id="MobiDB-lite"/>
    </source>
</evidence>
<dbReference type="Pfam" id="PF00083">
    <property type="entry name" value="Sugar_tr"/>
    <property type="match status" value="1"/>
</dbReference>
<dbReference type="AlphaFoldDB" id="A0A2J6R6H4"/>
<dbReference type="Gene3D" id="1.20.1250.20">
    <property type="entry name" value="MFS general substrate transporter like domains"/>
    <property type="match status" value="1"/>
</dbReference>